<reference evidence="1 2" key="1">
    <citation type="submission" date="2019-08" db="EMBL/GenBank/DDBJ databases">
        <title>Deep-cultivation of Planctomycetes and their phenomic and genomic characterization uncovers novel biology.</title>
        <authorList>
            <person name="Wiegand S."/>
            <person name="Jogler M."/>
            <person name="Boedeker C."/>
            <person name="Pinto D."/>
            <person name="Vollmers J."/>
            <person name="Rivas-Marin E."/>
            <person name="Kohn T."/>
            <person name="Peeters S.H."/>
            <person name="Heuer A."/>
            <person name="Rast P."/>
            <person name="Oberbeckmann S."/>
            <person name="Bunk B."/>
            <person name="Jeske O."/>
            <person name="Meyerdierks A."/>
            <person name="Storesund J.E."/>
            <person name="Kallscheuer N."/>
            <person name="Luecker S."/>
            <person name="Lage O.M."/>
            <person name="Pohl T."/>
            <person name="Merkel B.J."/>
            <person name="Hornburger P."/>
            <person name="Mueller R.-W."/>
            <person name="Bruemmer F."/>
            <person name="Labrenz M."/>
            <person name="Spormann A.M."/>
            <person name="Op den Camp H."/>
            <person name="Overmann J."/>
            <person name="Amann R."/>
            <person name="Jetten M.S.M."/>
            <person name="Mascher T."/>
            <person name="Medema M.H."/>
            <person name="Devos D.P."/>
            <person name="Kaster A.-K."/>
            <person name="Ovreas L."/>
            <person name="Rohde M."/>
            <person name="Galperin M.Y."/>
            <person name="Jogler C."/>
        </authorList>
    </citation>
    <scope>NUCLEOTIDE SEQUENCE [LARGE SCALE GENOMIC DNA]</scope>
    <source>
        <strain evidence="1 2">FC18</strain>
    </source>
</reference>
<dbReference type="KEGG" id="mff:MFFC18_47310"/>
<dbReference type="RefSeq" id="WP_075083636.1">
    <property type="nucleotide sequence ID" value="NZ_CP042912.1"/>
</dbReference>
<dbReference type="EMBL" id="CP042912">
    <property type="protein sequence ID" value="QEG24808.1"/>
    <property type="molecule type" value="Genomic_DNA"/>
</dbReference>
<sequence>MAALDRLLDRIGDPLDASKPRPLVTLEEFFTDNDDTESLGPYARCRFGPTEFYAVLVGQRNVAGIHDVRIEIAPEISPSGWPRADTVWIVSDFNRRELPRQITPEFWDGFLPVDWLSYPRYDGVATEPLAIPDGAFVSGFDYS</sequence>
<dbReference type="Proteomes" id="UP000322214">
    <property type="component" value="Chromosome"/>
</dbReference>
<evidence type="ECO:0000313" key="2">
    <source>
        <dbReference type="Proteomes" id="UP000322214"/>
    </source>
</evidence>
<accession>A0A5B9PEI2</accession>
<organism evidence="1 2">
    <name type="scientific">Mariniblastus fucicola</name>
    <dbReference type="NCBI Taxonomy" id="980251"/>
    <lineage>
        <taxon>Bacteria</taxon>
        <taxon>Pseudomonadati</taxon>
        <taxon>Planctomycetota</taxon>
        <taxon>Planctomycetia</taxon>
        <taxon>Pirellulales</taxon>
        <taxon>Pirellulaceae</taxon>
        <taxon>Mariniblastus</taxon>
    </lineage>
</organism>
<dbReference type="AlphaFoldDB" id="A0A5B9PEI2"/>
<name>A0A5B9PEI2_9BACT</name>
<dbReference type="STRING" id="980251.GCA_001642875_00831"/>
<protein>
    <submittedName>
        <fullName evidence="1">Uncharacterized protein</fullName>
    </submittedName>
</protein>
<keyword evidence="2" id="KW-1185">Reference proteome</keyword>
<evidence type="ECO:0000313" key="1">
    <source>
        <dbReference type="EMBL" id="QEG24808.1"/>
    </source>
</evidence>
<dbReference type="OrthoDB" id="1551075at2"/>
<gene>
    <name evidence="1" type="ORF">MFFC18_47310</name>
</gene>
<proteinExistence type="predicted"/>